<dbReference type="Gene3D" id="1.25.10.10">
    <property type="entry name" value="Leucine-rich Repeat Variant"/>
    <property type="match status" value="1"/>
</dbReference>
<reference evidence="4" key="1">
    <citation type="submission" date="2020-12" db="UniProtKB">
        <authorList>
            <consortium name="WormBaseParasite"/>
        </authorList>
    </citation>
    <scope>IDENTIFICATION</scope>
    <source>
        <strain evidence="4">MHco3</strain>
    </source>
</reference>
<evidence type="ECO:0000313" key="4">
    <source>
        <dbReference type="WBParaSite" id="HCON_00066250-00001"/>
    </source>
</evidence>
<evidence type="ECO:0000313" key="3">
    <source>
        <dbReference type="Proteomes" id="UP000025227"/>
    </source>
</evidence>
<comment type="similarity">
    <text evidence="1">Belongs to the Tango6 family.</text>
</comment>
<dbReference type="Proteomes" id="UP000025227">
    <property type="component" value="Unplaced"/>
</dbReference>
<sequence>MAGLEFAFECLKKCISIEKDSVWHASKSDPIAALLLDLESFENNLPTCDPSCHCTLDDIRTKASTSSAQDANSQFFDARLRYGHKLIAVMQKVADELNELKKQNDSKSTLVSVKHVSLFTSSFQFLILTCISPYLDKGVGVPLQLRSQVIRSWEKCAGDLEFRKNELTRTGECIVKLLNCNDAVRAELLRKYFSDIICVFEQLNDFGKNSLSTAYEELLSSAPPQLLMSTFLGLVKPRAATDRPPSWFTIAIGSQLSKILIGNDGLYITLSSYEELNGDGIWQNTPLLSIVGKQFALPPRNMKKMVYYKNITAQFFRLIYNEKFPREKLAQLFFFFVVDMKKRSALAASVLVEDELFKPWEVLTATAHPSWSSSCATSLCLLALWSDEKSSQGLLKNNPRYLPVAAVLLSLLPISPLDTAHGQRNLRNDVYSILKFALEKVENLSEFLLAFITGSSPCFQLTQDQCRVQEIGVSPSVYGKVSLSSVQLNKEELLARKIDATISLLKSLHQPTASRLFIEVACKSVRMWDDDGAQQDMPRFINHSDPITCDTEFRRSSSHLIAGVFFEQLQDGDINFSDTEIILSLLGLVQATLQSTIRYISEHHEKMTLDIIAAPNEHDQQLRSTIAQNAKMAIGLAGAVIMAATMAEKTTSALSETCAELKSFSDCVYSFDCKDDAFLAMAEDARKLCSLFGLESTVRNPPADLPKKVRSMVDVIDEIREGLIDESPVTRGGALLQAGRLIRARNVGILMELDKWLFKALKDSIVDPDSYVYLAAINALAEAACYSSTYLRELITLFKTFRGSAESPCKENAEIGDSTTADTATIVRSRLCEVLGKVFRVLGDLSPVWMDESAGVFLSCFSEKDEIIRTSALSSLAELILACRGKNIEKYLEEIFYAVEKMLIADPSSLVRRAAVHLLRQVIKSCDTALIEIVGDRLRDLHRELVRLWRWDSDHVVRLHAELALEELRVIMRAVITHETSFPRQIIS</sequence>
<feature type="domain" description="RNA polymerase II assembly factor Rtp1 C-terminal" evidence="2">
    <location>
        <begin position="718"/>
        <end position="844"/>
    </location>
</feature>
<keyword evidence="3" id="KW-1185">Reference proteome</keyword>
<dbReference type="OrthoDB" id="39591at2759"/>
<dbReference type="PANTHER" id="PTHR20959:SF1">
    <property type="entry name" value="TRANSPORT AND GOLGI ORGANIZATION PROTEIN 6 HOMOLOG"/>
    <property type="match status" value="1"/>
</dbReference>
<accession>A0A7I4YA61</accession>
<dbReference type="InterPro" id="IPR011989">
    <property type="entry name" value="ARM-like"/>
</dbReference>
<dbReference type="PANTHER" id="PTHR20959">
    <property type="entry name" value="TRANSPORT AND GOLGI ORGANIZATION PROTEIN 6 FAMILY MEMBER"/>
    <property type="match status" value="1"/>
</dbReference>
<dbReference type="Pfam" id="PF10363">
    <property type="entry name" value="RTP1_C1"/>
    <property type="match status" value="1"/>
</dbReference>
<dbReference type="WBParaSite" id="HCON_00066250-00001">
    <property type="protein sequence ID" value="HCON_00066250-00001"/>
    <property type="gene ID" value="HCON_00066250"/>
</dbReference>
<dbReference type="AlphaFoldDB" id="A0A7I4YA61"/>
<dbReference type="InterPro" id="IPR019451">
    <property type="entry name" value="Rtp1_C1"/>
</dbReference>
<proteinExistence type="inferred from homology"/>
<dbReference type="InterPro" id="IPR016024">
    <property type="entry name" value="ARM-type_fold"/>
</dbReference>
<name>A0A7I4YA61_HAECO</name>
<evidence type="ECO:0000256" key="1">
    <source>
        <dbReference type="ARBA" id="ARBA00005724"/>
    </source>
</evidence>
<dbReference type="OMA" id="INCLCEM"/>
<dbReference type="InterPro" id="IPR039600">
    <property type="entry name" value="TANGO6/Rtp1"/>
</dbReference>
<organism evidence="3 4">
    <name type="scientific">Haemonchus contortus</name>
    <name type="common">Barber pole worm</name>
    <dbReference type="NCBI Taxonomy" id="6289"/>
    <lineage>
        <taxon>Eukaryota</taxon>
        <taxon>Metazoa</taxon>
        <taxon>Ecdysozoa</taxon>
        <taxon>Nematoda</taxon>
        <taxon>Chromadorea</taxon>
        <taxon>Rhabditida</taxon>
        <taxon>Rhabditina</taxon>
        <taxon>Rhabditomorpha</taxon>
        <taxon>Strongyloidea</taxon>
        <taxon>Trichostrongylidae</taxon>
        <taxon>Haemonchus</taxon>
    </lineage>
</organism>
<dbReference type="SUPFAM" id="SSF48371">
    <property type="entry name" value="ARM repeat"/>
    <property type="match status" value="1"/>
</dbReference>
<protein>
    <submittedName>
        <fullName evidence="4">RTP1_C1 domain-containing protein</fullName>
    </submittedName>
</protein>
<dbReference type="GO" id="GO:0009306">
    <property type="term" value="P:protein secretion"/>
    <property type="evidence" value="ECO:0007669"/>
    <property type="project" value="TreeGrafter"/>
</dbReference>
<evidence type="ECO:0000259" key="2">
    <source>
        <dbReference type="Pfam" id="PF10363"/>
    </source>
</evidence>